<dbReference type="InterPro" id="IPR019734">
    <property type="entry name" value="TPR_rpt"/>
</dbReference>
<feature type="repeat" description="TPR" evidence="3">
    <location>
        <begin position="343"/>
        <end position="376"/>
    </location>
</feature>
<dbReference type="Pfam" id="PF00515">
    <property type="entry name" value="TPR_1"/>
    <property type="match status" value="1"/>
</dbReference>
<dbReference type="Proteomes" id="UP000682733">
    <property type="component" value="Unassembled WGS sequence"/>
</dbReference>
<dbReference type="SUPFAM" id="SSF81901">
    <property type="entry name" value="HCP-like"/>
    <property type="match status" value="1"/>
</dbReference>
<feature type="repeat" description="TPR" evidence="3">
    <location>
        <begin position="7"/>
        <end position="40"/>
    </location>
</feature>
<dbReference type="SUPFAM" id="SSF48452">
    <property type="entry name" value="TPR-like"/>
    <property type="match status" value="2"/>
</dbReference>
<evidence type="ECO:0000256" key="3">
    <source>
        <dbReference type="PROSITE-ProRule" id="PRU00339"/>
    </source>
</evidence>
<feature type="repeat" description="TPR" evidence="3">
    <location>
        <begin position="259"/>
        <end position="292"/>
    </location>
</feature>
<evidence type="ECO:0000256" key="1">
    <source>
        <dbReference type="ARBA" id="ARBA00022737"/>
    </source>
</evidence>
<dbReference type="AlphaFoldDB" id="A0A8S2QVZ2"/>
<evidence type="ECO:0000313" key="4">
    <source>
        <dbReference type="EMBL" id="CAF1313695.1"/>
    </source>
</evidence>
<keyword evidence="1" id="KW-0677">Repeat</keyword>
<dbReference type="Pfam" id="PF08238">
    <property type="entry name" value="Sel1"/>
    <property type="match status" value="4"/>
</dbReference>
<name>A0A8S2QVZ2_9BILA</name>
<proteinExistence type="predicted"/>
<dbReference type="SMART" id="SM00028">
    <property type="entry name" value="TPR"/>
    <property type="match status" value="12"/>
</dbReference>
<gene>
    <name evidence="4" type="ORF">OVA965_LOCUS29104</name>
    <name evidence="5" type="ORF">TMI583_LOCUS29869</name>
</gene>
<evidence type="ECO:0000313" key="6">
    <source>
        <dbReference type="Proteomes" id="UP000682733"/>
    </source>
</evidence>
<evidence type="ECO:0000313" key="5">
    <source>
        <dbReference type="EMBL" id="CAF4122259.1"/>
    </source>
</evidence>
<dbReference type="Gene3D" id="1.25.40.10">
    <property type="entry name" value="Tetratricopeptide repeat domain"/>
    <property type="match status" value="5"/>
</dbReference>
<dbReference type="InterPro" id="IPR011990">
    <property type="entry name" value="TPR-like_helical_dom_sf"/>
</dbReference>
<feature type="repeat" description="TPR" evidence="3">
    <location>
        <begin position="175"/>
        <end position="208"/>
    </location>
</feature>
<dbReference type="PROSITE" id="PS50005">
    <property type="entry name" value="TPR"/>
    <property type="match status" value="10"/>
</dbReference>
<feature type="repeat" description="TPR" evidence="3">
    <location>
        <begin position="217"/>
        <end position="250"/>
    </location>
</feature>
<feature type="non-terminal residue" evidence="5">
    <location>
        <position position="1"/>
    </location>
</feature>
<evidence type="ECO:0000256" key="2">
    <source>
        <dbReference type="ARBA" id="ARBA00022803"/>
    </source>
</evidence>
<feature type="repeat" description="TPR" evidence="3">
    <location>
        <begin position="133"/>
        <end position="166"/>
    </location>
</feature>
<sequence length="1015" mass="114614">QAHADISQDYNYIGIAHAKNGEYDKALENYERTLEIQLKSLPANHPSLAVTYSNIGLVHHEKGEYDKLLETYERTLEIQLKSLPSNHPSLATTYSNMGTTLNAKGEYDKALENYQRALEIQLKSLPSNHPSSATIYSNIGLVHHEKGEYDKALETYERTLEIQLKSLPSNHPSLATTYNHTGSALNAKGEYDKALETYERSLEIQLKSLPSNHPSLAITYSNIGTVHHEKGEYDEALETYEKTLEIQLKSLPSNHPSLAITYSNMATTLNAKGEYYKALENYQRALEIQLKSLPSNHPSLATTYNHTGSALNAKGEYDKAFETYERSLEIQLKSLPSNHPSLAITYSNIGLVHHEKGEYDKSLEIYERTLDIQLNSLPSSHPSLATTYAGIGLVHQAKFIAIDIGQKIYKNCGNIQKIMLKTGDINQWDLTISVVVLRETKPIRQLDKINKQRIDVQNSSLLKIISIRNINAHRPSKCILGTEFETIWSQLSSVLISFGDDADKIEELKLNKIGAKHHEGAINNLNMAEAKHLKDLGNEAHKQKHFDDALKLFSQALVLAGLSDYDQSILYLNRAATHLEKRQTSEVESATDSRYLALQDAEHARDLRQTLPKAHYRVGQACVALGDFEKAVHSFDKALALDPTMFTGHQYRDSDDNVKQNYESAAKSQKDIQTAIQLLKRAGAQSPTMSDECLIPNVGVAEAEHALGLHYETGVGVEMTYHKAAKWYQRASDHGSATAANNLRFMYGDGRGVEKDLVKSEQLLHLSAVRGDQNAAMNLALLLFKRNDYQTAEQWCRCASEKNNMKAKKCLKHFQDAAECERDQFKKLDVETWEKQNSLFINNLNYNERIQRKKSAEDPDAAQAYSTVKDFVKTVQSLKPVSQPIDRRSKIFDLEMLEKYSRNGSIFAQRLLEAKTPFLRALQILTNAIIVDDDRDAHSITELSVSVRIGHIVVQMSEDLCDEAKRAVDRVLTRCKSKRSELDEQWQHIIDFSNMHQSIIARYPKHITQLHLATF</sequence>
<dbReference type="EMBL" id="CAJNOK010020282">
    <property type="protein sequence ID" value="CAF1313695.1"/>
    <property type="molecule type" value="Genomic_DNA"/>
</dbReference>
<dbReference type="PANTHER" id="PTHR45641:SF1">
    <property type="entry name" value="AAA+ ATPASE DOMAIN-CONTAINING PROTEIN"/>
    <property type="match status" value="1"/>
</dbReference>
<comment type="caution">
    <text evidence="5">The sequence shown here is derived from an EMBL/GenBank/DDBJ whole genome shotgun (WGS) entry which is preliminary data.</text>
</comment>
<feature type="repeat" description="TPR" evidence="3">
    <location>
        <begin position="612"/>
        <end position="645"/>
    </location>
</feature>
<keyword evidence="2 3" id="KW-0802">TPR repeat</keyword>
<accession>A0A8S2QVZ2</accession>
<dbReference type="SMART" id="SM00671">
    <property type="entry name" value="SEL1"/>
    <property type="match status" value="4"/>
</dbReference>
<dbReference type="Pfam" id="PF13424">
    <property type="entry name" value="TPR_12"/>
    <property type="match status" value="5"/>
</dbReference>
<feature type="repeat" description="TPR" evidence="3">
    <location>
        <begin position="91"/>
        <end position="124"/>
    </location>
</feature>
<dbReference type="EMBL" id="CAJOBA010041873">
    <property type="protein sequence ID" value="CAF4122259.1"/>
    <property type="molecule type" value="Genomic_DNA"/>
</dbReference>
<dbReference type="InterPro" id="IPR006597">
    <property type="entry name" value="Sel1-like"/>
</dbReference>
<protein>
    <submittedName>
        <fullName evidence="5">Uncharacterized protein</fullName>
    </submittedName>
</protein>
<dbReference type="Proteomes" id="UP000677228">
    <property type="component" value="Unassembled WGS sequence"/>
</dbReference>
<feature type="repeat" description="TPR" evidence="3">
    <location>
        <begin position="49"/>
        <end position="82"/>
    </location>
</feature>
<feature type="repeat" description="TPR" evidence="3">
    <location>
        <begin position="301"/>
        <end position="334"/>
    </location>
</feature>
<organism evidence="5 6">
    <name type="scientific">Didymodactylos carnosus</name>
    <dbReference type="NCBI Taxonomy" id="1234261"/>
    <lineage>
        <taxon>Eukaryota</taxon>
        <taxon>Metazoa</taxon>
        <taxon>Spiralia</taxon>
        <taxon>Gnathifera</taxon>
        <taxon>Rotifera</taxon>
        <taxon>Eurotatoria</taxon>
        <taxon>Bdelloidea</taxon>
        <taxon>Philodinida</taxon>
        <taxon>Philodinidae</taxon>
        <taxon>Didymodactylos</taxon>
    </lineage>
</organism>
<reference evidence="5" key="1">
    <citation type="submission" date="2021-02" db="EMBL/GenBank/DDBJ databases">
        <authorList>
            <person name="Nowell W R."/>
        </authorList>
    </citation>
    <scope>NUCLEOTIDE SEQUENCE</scope>
</reference>
<dbReference type="PANTHER" id="PTHR45641">
    <property type="entry name" value="TETRATRICOPEPTIDE REPEAT PROTEIN (AFU_ORTHOLOGUE AFUA_6G03870)"/>
    <property type="match status" value="1"/>
</dbReference>
<dbReference type="PROSITE" id="PS50293">
    <property type="entry name" value="TPR_REGION"/>
    <property type="match status" value="5"/>
</dbReference>